<evidence type="ECO:0000313" key="2">
    <source>
        <dbReference type="Proteomes" id="UP000481037"/>
    </source>
</evidence>
<organism evidence="1 2">
    <name type="scientific">Duganella alba</name>
    <dbReference type="NCBI Taxonomy" id="2666081"/>
    <lineage>
        <taxon>Bacteria</taxon>
        <taxon>Pseudomonadati</taxon>
        <taxon>Pseudomonadota</taxon>
        <taxon>Betaproteobacteria</taxon>
        <taxon>Burkholderiales</taxon>
        <taxon>Oxalobacteraceae</taxon>
        <taxon>Telluria group</taxon>
        <taxon>Duganella</taxon>
    </lineage>
</organism>
<dbReference type="AlphaFoldDB" id="A0A6L5QLC4"/>
<dbReference type="Proteomes" id="UP000481037">
    <property type="component" value="Unassembled WGS sequence"/>
</dbReference>
<accession>A0A6L5QLC4</accession>
<reference evidence="1 2" key="1">
    <citation type="submission" date="2019-11" db="EMBL/GenBank/DDBJ databases">
        <title>Novel species isolated from a subtropical stream in China.</title>
        <authorList>
            <person name="Lu H."/>
        </authorList>
    </citation>
    <scope>NUCLEOTIDE SEQUENCE [LARGE SCALE GENOMIC DNA]</scope>
    <source>
        <strain evidence="1 2">FT25W</strain>
    </source>
</reference>
<name>A0A6L5QLC4_9BURK</name>
<comment type="caution">
    <text evidence="1">The sequence shown here is derived from an EMBL/GenBank/DDBJ whole genome shotgun (WGS) entry which is preliminary data.</text>
</comment>
<sequence length="62" mass="7299">MAFFFSLFTKMRDTVLRRDKRRYTLNHSVRLPADVLVALGEHTGLFWSSWELEPIICDAIRA</sequence>
<keyword evidence="2" id="KW-1185">Reference proteome</keyword>
<proteinExistence type="predicted"/>
<evidence type="ECO:0000313" key="1">
    <source>
        <dbReference type="EMBL" id="MRX10550.1"/>
    </source>
</evidence>
<dbReference type="EMBL" id="WKJM01000021">
    <property type="protein sequence ID" value="MRX10550.1"/>
    <property type="molecule type" value="Genomic_DNA"/>
</dbReference>
<dbReference type="RefSeq" id="WP_154367185.1">
    <property type="nucleotide sequence ID" value="NZ_WKJM01000021.1"/>
</dbReference>
<protein>
    <submittedName>
        <fullName evidence="1">Uncharacterized protein</fullName>
    </submittedName>
</protein>
<gene>
    <name evidence="1" type="ORF">GJ697_22215</name>
</gene>